<evidence type="ECO:0000313" key="8">
    <source>
        <dbReference type="EMBL" id="TRY77178.1"/>
    </source>
</evidence>
<dbReference type="EMBL" id="VCGU01000004">
    <property type="protein sequence ID" value="TRY77178.1"/>
    <property type="molecule type" value="Genomic_DNA"/>
</dbReference>
<proteinExistence type="inferred from homology"/>
<dbReference type="Proteomes" id="UP000318571">
    <property type="component" value="Chromosome 5"/>
</dbReference>
<evidence type="ECO:0000313" key="9">
    <source>
        <dbReference type="Proteomes" id="UP000318571"/>
    </source>
</evidence>
<evidence type="ECO:0000256" key="4">
    <source>
        <dbReference type="ARBA" id="ARBA00022989"/>
    </source>
</evidence>
<dbReference type="OrthoDB" id="8193498at2759"/>
<evidence type="ECO:0000256" key="6">
    <source>
        <dbReference type="SAM" id="MobiDB-lite"/>
    </source>
</evidence>
<evidence type="ECO:0000256" key="7">
    <source>
        <dbReference type="SAM" id="Phobius"/>
    </source>
</evidence>
<evidence type="ECO:0000256" key="2">
    <source>
        <dbReference type="ARBA" id="ARBA00007363"/>
    </source>
</evidence>
<feature type="transmembrane region" description="Helical" evidence="7">
    <location>
        <begin position="114"/>
        <end position="132"/>
    </location>
</feature>
<keyword evidence="3 7" id="KW-0812">Transmembrane</keyword>
<dbReference type="InterPro" id="IPR009432">
    <property type="entry name" value="DUF1075"/>
</dbReference>
<evidence type="ECO:0000256" key="3">
    <source>
        <dbReference type="ARBA" id="ARBA00022692"/>
    </source>
</evidence>
<name>A0A553PHM1_TIGCA</name>
<comment type="similarity">
    <text evidence="2">Belongs to the UPF0389 family.</text>
</comment>
<dbReference type="AlphaFoldDB" id="A0A553PHM1"/>
<organism evidence="8 9">
    <name type="scientific">Tigriopus californicus</name>
    <name type="common">Marine copepod</name>
    <dbReference type="NCBI Taxonomy" id="6832"/>
    <lineage>
        <taxon>Eukaryota</taxon>
        <taxon>Metazoa</taxon>
        <taxon>Ecdysozoa</taxon>
        <taxon>Arthropoda</taxon>
        <taxon>Crustacea</taxon>
        <taxon>Multicrustacea</taxon>
        <taxon>Hexanauplia</taxon>
        <taxon>Copepoda</taxon>
        <taxon>Harpacticoida</taxon>
        <taxon>Harpacticidae</taxon>
        <taxon>Tigriopus</taxon>
    </lineage>
</organism>
<dbReference type="GO" id="GO:0016020">
    <property type="term" value="C:membrane"/>
    <property type="evidence" value="ECO:0007669"/>
    <property type="project" value="UniProtKB-SubCell"/>
</dbReference>
<evidence type="ECO:0000256" key="1">
    <source>
        <dbReference type="ARBA" id="ARBA00004167"/>
    </source>
</evidence>
<accession>A0A553PHM1</accession>
<comment type="caution">
    <text evidence="8">The sequence shown here is derived from an EMBL/GenBank/DDBJ whole genome shotgun (WGS) entry which is preliminary data.</text>
</comment>
<dbReference type="Pfam" id="PF06388">
    <property type="entry name" value="DUF1075"/>
    <property type="match status" value="1"/>
</dbReference>
<sequence length="156" mass="17364">MAFAHRTMLSLVRATSRSSALLSLPGARPSASRILVSVRPMSQEVPSPAPSTKNKERHETSHLEDMVLMVKPSPFERWILSKSGEGAFKNVDDIPEKVERSAMERAKSIFRMKAATFIMIGCLAICALIVAMDKSSQVPIDERALRKHEVYSPKEK</sequence>
<feature type="region of interest" description="Disordered" evidence="6">
    <location>
        <begin position="39"/>
        <end position="60"/>
    </location>
</feature>
<comment type="subcellular location">
    <subcellularLocation>
        <location evidence="1">Membrane</location>
        <topology evidence="1">Single-pass membrane protein</topology>
    </subcellularLocation>
</comment>
<reference evidence="8 9" key="1">
    <citation type="journal article" date="2018" name="Nat. Ecol. Evol.">
        <title>Genomic signatures of mitonuclear coevolution across populations of Tigriopus californicus.</title>
        <authorList>
            <person name="Barreto F.S."/>
            <person name="Watson E.T."/>
            <person name="Lima T.G."/>
            <person name="Willett C.S."/>
            <person name="Edmands S."/>
            <person name="Li W."/>
            <person name="Burton R.S."/>
        </authorList>
    </citation>
    <scope>NUCLEOTIDE SEQUENCE [LARGE SCALE GENOMIC DNA]</scope>
    <source>
        <strain evidence="8 9">San Diego</strain>
    </source>
</reference>
<keyword evidence="9" id="KW-1185">Reference proteome</keyword>
<evidence type="ECO:0000256" key="5">
    <source>
        <dbReference type="ARBA" id="ARBA00023136"/>
    </source>
</evidence>
<keyword evidence="5 7" id="KW-0472">Membrane</keyword>
<gene>
    <name evidence="8" type="ORF">TCAL_10931</name>
</gene>
<protein>
    <submittedName>
        <fullName evidence="8">Uncharacterized protein</fullName>
    </submittedName>
</protein>
<keyword evidence="4 7" id="KW-1133">Transmembrane helix</keyword>